<gene>
    <name evidence="2" type="ORF">J3U88_08365</name>
</gene>
<evidence type="ECO:0000256" key="1">
    <source>
        <dbReference type="SAM" id="Phobius"/>
    </source>
</evidence>
<sequence length="254" mass="28412">MRILALPFIPSQTMLRVDDWLFQAMEQYGTFLLRAALGVVFIWFGGLKVLGMSPALELVLKTTFWIPLPDFPTLLGCWEVLIGMCFIWRPALRWALVMLTFHMPGTMLPLVMLPQECFLVFPYALTMEGQYIIKNVVLISAALVIGGKLKLIEQEEENLAPTHVLRLLADSRRQTVAAGSTLLFRQGEGVFLVCEGLVEVRRPGREPLQLTSGEYLPTGSGSRDSQVVIQVLRTTTYIQWEPGNVRADEASTAA</sequence>
<protein>
    <submittedName>
        <fullName evidence="2">Uncharacterized protein</fullName>
    </submittedName>
</protein>
<dbReference type="AlphaFoldDB" id="A0A8J7U2C9"/>
<dbReference type="RefSeq" id="WP_207858254.1">
    <property type="nucleotide sequence ID" value="NZ_JAFREP010000006.1"/>
</dbReference>
<feature type="transmembrane region" description="Helical" evidence="1">
    <location>
        <begin position="71"/>
        <end position="88"/>
    </location>
</feature>
<evidence type="ECO:0000313" key="3">
    <source>
        <dbReference type="Proteomes" id="UP000664417"/>
    </source>
</evidence>
<accession>A0A8J7U2C9</accession>
<dbReference type="EMBL" id="JAFREP010000006">
    <property type="protein sequence ID" value="MBO1318467.1"/>
    <property type="molecule type" value="Genomic_DNA"/>
</dbReference>
<keyword evidence="1" id="KW-0472">Membrane</keyword>
<evidence type="ECO:0000313" key="2">
    <source>
        <dbReference type="EMBL" id="MBO1318467.1"/>
    </source>
</evidence>
<proteinExistence type="predicted"/>
<reference evidence="2" key="1">
    <citation type="submission" date="2021-03" db="EMBL/GenBank/DDBJ databases">
        <authorList>
            <person name="Wang G."/>
        </authorList>
    </citation>
    <scope>NUCLEOTIDE SEQUENCE</scope>
    <source>
        <strain evidence="2">KCTC 12899</strain>
    </source>
</reference>
<keyword evidence="3" id="KW-1185">Reference proteome</keyword>
<feature type="transmembrane region" description="Helical" evidence="1">
    <location>
        <begin position="31"/>
        <end position="51"/>
    </location>
</feature>
<comment type="caution">
    <text evidence="2">The sequence shown here is derived from an EMBL/GenBank/DDBJ whole genome shotgun (WGS) entry which is preliminary data.</text>
</comment>
<feature type="transmembrane region" description="Helical" evidence="1">
    <location>
        <begin position="95"/>
        <end position="112"/>
    </location>
</feature>
<name>A0A8J7U2C9_9BACT</name>
<keyword evidence="1" id="KW-0812">Transmembrane</keyword>
<keyword evidence="1" id="KW-1133">Transmembrane helix</keyword>
<dbReference type="Proteomes" id="UP000664417">
    <property type="component" value="Unassembled WGS sequence"/>
</dbReference>
<organism evidence="2 3">
    <name type="scientific">Acanthopleuribacter pedis</name>
    <dbReference type="NCBI Taxonomy" id="442870"/>
    <lineage>
        <taxon>Bacteria</taxon>
        <taxon>Pseudomonadati</taxon>
        <taxon>Acidobacteriota</taxon>
        <taxon>Holophagae</taxon>
        <taxon>Acanthopleuribacterales</taxon>
        <taxon>Acanthopleuribacteraceae</taxon>
        <taxon>Acanthopleuribacter</taxon>
    </lineage>
</organism>